<dbReference type="Proteomes" id="UP000001542">
    <property type="component" value="Unassembled WGS sequence"/>
</dbReference>
<gene>
    <name evidence="2" type="ORF">TVAG_006010</name>
</gene>
<feature type="region of interest" description="Disordered" evidence="1">
    <location>
        <begin position="1"/>
        <end position="86"/>
    </location>
</feature>
<feature type="compositionally biased region" description="Basic and acidic residues" evidence="1">
    <location>
        <begin position="13"/>
        <end position="33"/>
    </location>
</feature>
<evidence type="ECO:0000313" key="3">
    <source>
        <dbReference type="Proteomes" id="UP000001542"/>
    </source>
</evidence>
<feature type="compositionally biased region" description="Acidic residues" evidence="1">
    <location>
        <begin position="222"/>
        <end position="231"/>
    </location>
</feature>
<sequence>MDDSLHNLVGNAVDDHIKESDHPTNHNTDKSDIEDNLIQASEKNNGESETNIKNETGNDNKNGKETAKVIDVSTNPKKNESEDASTDLEMQVVEIHAPRPPINEVGQNPILKITDVASIPNSASVSKTPGIKGNVVPLISLDNLMKIYSTTEMKQNMVIPQEIIKLTRVSAVINHKKPFNSELLRIFNSIEKPNFLPIERPKKPGRRSHKNNDRYVVFESTSSDENDESAENDSTFSINYRPSSETPQVGRPPKQSKYRTAVKMVPVKRMTIFDVTNRRYAPWIEIVSRIPRRPFHQRANTGIYKEEVPDIVTKTFEVIRNTKSDKKPNKALKAIAKDPAAVLALGPQYPMNLVEKQMLENKEKIKLRDKNIFAFKLLPITRNESTIPAHSVFRKIYKEARVDTMNNLSKVNRYLNNREIRSKITRITPTSDLQRAASYLWKAPKQTPTNSKYQSRHHIIVESTQASQAAAIQSYESSISSCCTISNESISAQAEIASRVLHSSFEAPFWVNFEYERQKFQKL</sequence>
<dbReference type="KEGG" id="tva:4769480"/>
<evidence type="ECO:0000256" key="1">
    <source>
        <dbReference type="SAM" id="MobiDB-lite"/>
    </source>
</evidence>
<dbReference type="InParanoid" id="A2E708"/>
<dbReference type="VEuPathDB" id="TrichDB:TVAG_006010"/>
<organism evidence="2 3">
    <name type="scientific">Trichomonas vaginalis (strain ATCC PRA-98 / G3)</name>
    <dbReference type="NCBI Taxonomy" id="412133"/>
    <lineage>
        <taxon>Eukaryota</taxon>
        <taxon>Metamonada</taxon>
        <taxon>Parabasalia</taxon>
        <taxon>Trichomonadida</taxon>
        <taxon>Trichomonadidae</taxon>
        <taxon>Trichomonas</taxon>
    </lineage>
</organism>
<evidence type="ECO:0000313" key="2">
    <source>
        <dbReference type="EMBL" id="EAY11526.1"/>
    </source>
</evidence>
<reference evidence="2" key="1">
    <citation type="submission" date="2006-10" db="EMBL/GenBank/DDBJ databases">
        <authorList>
            <person name="Amadeo P."/>
            <person name="Zhao Q."/>
            <person name="Wortman J."/>
            <person name="Fraser-Liggett C."/>
            <person name="Carlton J."/>
        </authorList>
    </citation>
    <scope>NUCLEOTIDE SEQUENCE</scope>
    <source>
        <strain evidence="2">G3</strain>
    </source>
</reference>
<dbReference type="RefSeq" id="XP_001323749.1">
    <property type="nucleotide sequence ID" value="XM_001323714.1"/>
</dbReference>
<name>A2E708_TRIV3</name>
<accession>A2E708</accession>
<feature type="region of interest" description="Disordered" evidence="1">
    <location>
        <begin position="219"/>
        <end position="257"/>
    </location>
</feature>
<feature type="compositionally biased region" description="Basic and acidic residues" evidence="1">
    <location>
        <begin position="44"/>
        <end position="68"/>
    </location>
</feature>
<dbReference type="EMBL" id="DS113317">
    <property type="protein sequence ID" value="EAY11526.1"/>
    <property type="molecule type" value="Genomic_DNA"/>
</dbReference>
<protein>
    <submittedName>
        <fullName evidence="2">Uncharacterized protein</fullName>
    </submittedName>
</protein>
<keyword evidence="3" id="KW-1185">Reference proteome</keyword>
<reference evidence="2" key="2">
    <citation type="journal article" date="2007" name="Science">
        <title>Draft genome sequence of the sexually transmitted pathogen Trichomonas vaginalis.</title>
        <authorList>
            <person name="Carlton J.M."/>
            <person name="Hirt R.P."/>
            <person name="Silva J.C."/>
            <person name="Delcher A.L."/>
            <person name="Schatz M."/>
            <person name="Zhao Q."/>
            <person name="Wortman J.R."/>
            <person name="Bidwell S.L."/>
            <person name="Alsmark U.C.M."/>
            <person name="Besteiro S."/>
            <person name="Sicheritz-Ponten T."/>
            <person name="Noel C.J."/>
            <person name="Dacks J.B."/>
            <person name="Foster P.G."/>
            <person name="Simillion C."/>
            <person name="Van de Peer Y."/>
            <person name="Miranda-Saavedra D."/>
            <person name="Barton G.J."/>
            <person name="Westrop G.D."/>
            <person name="Mueller S."/>
            <person name="Dessi D."/>
            <person name="Fiori P.L."/>
            <person name="Ren Q."/>
            <person name="Paulsen I."/>
            <person name="Zhang H."/>
            <person name="Bastida-Corcuera F.D."/>
            <person name="Simoes-Barbosa A."/>
            <person name="Brown M.T."/>
            <person name="Hayes R.D."/>
            <person name="Mukherjee M."/>
            <person name="Okumura C.Y."/>
            <person name="Schneider R."/>
            <person name="Smith A.J."/>
            <person name="Vanacova S."/>
            <person name="Villalvazo M."/>
            <person name="Haas B.J."/>
            <person name="Pertea M."/>
            <person name="Feldblyum T.V."/>
            <person name="Utterback T.R."/>
            <person name="Shu C.L."/>
            <person name="Osoegawa K."/>
            <person name="de Jong P.J."/>
            <person name="Hrdy I."/>
            <person name="Horvathova L."/>
            <person name="Zubacova Z."/>
            <person name="Dolezal P."/>
            <person name="Malik S.B."/>
            <person name="Logsdon J.M. Jr."/>
            <person name="Henze K."/>
            <person name="Gupta A."/>
            <person name="Wang C.C."/>
            <person name="Dunne R.L."/>
            <person name="Upcroft J.A."/>
            <person name="Upcroft P."/>
            <person name="White O."/>
            <person name="Salzberg S.L."/>
            <person name="Tang P."/>
            <person name="Chiu C.-H."/>
            <person name="Lee Y.-S."/>
            <person name="Embley T.M."/>
            <person name="Coombs G.H."/>
            <person name="Mottram J.C."/>
            <person name="Tachezy J."/>
            <person name="Fraser-Liggett C.M."/>
            <person name="Johnson P.J."/>
        </authorList>
    </citation>
    <scope>NUCLEOTIDE SEQUENCE [LARGE SCALE GENOMIC DNA]</scope>
    <source>
        <strain evidence="2">G3</strain>
    </source>
</reference>
<dbReference type="VEuPathDB" id="TrichDB:TVAGG3_0982510"/>
<feature type="compositionally biased region" description="Polar residues" evidence="1">
    <location>
        <begin position="232"/>
        <end position="247"/>
    </location>
</feature>
<proteinExistence type="predicted"/>
<dbReference type="AlphaFoldDB" id="A2E708"/>